<proteinExistence type="inferred from homology"/>
<evidence type="ECO:0000313" key="6">
    <source>
        <dbReference type="Proteomes" id="UP001164187"/>
    </source>
</evidence>
<dbReference type="Pfam" id="PF13531">
    <property type="entry name" value="SBP_bac_11"/>
    <property type="match status" value="1"/>
</dbReference>
<comment type="similarity">
    <text evidence="1">Belongs to the bacterial solute-binding protein ModA family.</text>
</comment>
<dbReference type="Proteomes" id="UP001164187">
    <property type="component" value="Chromosome"/>
</dbReference>
<name>A0ABY7JN42_9FIRM</name>
<dbReference type="SUPFAM" id="SSF53850">
    <property type="entry name" value="Periplasmic binding protein-like II"/>
    <property type="match status" value="1"/>
</dbReference>
<evidence type="ECO:0000256" key="2">
    <source>
        <dbReference type="ARBA" id="ARBA00022723"/>
    </source>
</evidence>
<evidence type="ECO:0000256" key="1">
    <source>
        <dbReference type="ARBA" id="ARBA00009175"/>
    </source>
</evidence>
<keyword evidence="2" id="KW-0479">Metal-binding</keyword>
<evidence type="ECO:0000313" key="5">
    <source>
        <dbReference type="EMBL" id="WAW14584.1"/>
    </source>
</evidence>
<reference evidence="5" key="1">
    <citation type="submission" date="2022-12" db="EMBL/GenBank/DDBJ databases">
        <title>Peptostreptococcus.</title>
        <authorList>
            <person name="Lee S.H."/>
        </authorList>
    </citation>
    <scope>NUCLEOTIDE SEQUENCE</scope>
    <source>
        <strain evidence="5">CBA3647</strain>
    </source>
</reference>
<dbReference type="PIRSF" id="PIRSF004846">
    <property type="entry name" value="ModA"/>
    <property type="match status" value="1"/>
</dbReference>
<dbReference type="RefSeq" id="WP_269311281.1">
    <property type="nucleotide sequence ID" value="NZ_CP114052.1"/>
</dbReference>
<keyword evidence="6" id="KW-1185">Reference proteome</keyword>
<accession>A0ABY7JN42</accession>
<dbReference type="InterPro" id="IPR050682">
    <property type="entry name" value="ModA/WtpA"/>
</dbReference>
<gene>
    <name evidence="5" type="primary">modA</name>
    <name evidence="5" type="ORF">O0R46_08265</name>
</gene>
<dbReference type="PANTHER" id="PTHR30632:SF0">
    <property type="entry name" value="SULFATE-BINDING PROTEIN"/>
    <property type="match status" value="1"/>
</dbReference>
<feature type="signal peptide" evidence="4">
    <location>
        <begin position="1"/>
        <end position="25"/>
    </location>
</feature>
<evidence type="ECO:0000256" key="4">
    <source>
        <dbReference type="SAM" id="SignalP"/>
    </source>
</evidence>
<evidence type="ECO:0000256" key="3">
    <source>
        <dbReference type="ARBA" id="ARBA00022729"/>
    </source>
</evidence>
<dbReference type="PANTHER" id="PTHR30632">
    <property type="entry name" value="MOLYBDATE-BINDING PERIPLASMIC PROTEIN"/>
    <property type="match status" value="1"/>
</dbReference>
<keyword evidence="3 4" id="KW-0732">Signal</keyword>
<sequence>MRENSIKRLSVICLLLSVCMFVATAMTACSKKEAKEENSVKKSEKQEINLFIAASLTDSVGEIVKDFEAKNPNVKVVINADSSGKLKSQILEGFDCDIFLSASPKEVDELKGKGLIIDNSTKDLLENQLAVIAAKDYSGPVKGLENIKEAKSIALPYASVPAGFYARKALIHDKLINVQMKENATKDEEKAIIKAIEGKTISNDLGGVVISEKDNVSSALSAVAEKSTEVGFTYVSDAKRNDGVKIISEIGIDKTGKIKYPIAKIKSKKSNKDKEEIIEKLYKALISDNAKKVYAKYGFKTN</sequence>
<dbReference type="EMBL" id="CP114052">
    <property type="protein sequence ID" value="WAW14584.1"/>
    <property type="molecule type" value="Genomic_DNA"/>
</dbReference>
<dbReference type="Gene3D" id="3.40.190.10">
    <property type="entry name" value="Periplasmic binding protein-like II"/>
    <property type="match status" value="2"/>
</dbReference>
<dbReference type="InterPro" id="IPR005950">
    <property type="entry name" value="ModA"/>
</dbReference>
<dbReference type="NCBIfam" id="TIGR01256">
    <property type="entry name" value="modA"/>
    <property type="match status" value="1"/>
</dbReference>
<feature type="chain" id="PRO_5046919662" evidence="4">
    <location>
        <begin position="26"/>
        <end position="302"/>
    </location>
</feature>
<protein>
    <submittedName>
        <fullName evidence="5">Molybdate ABC transporter substrate-binding protein</fullName>
    </submittedName>
</protein>
<organism evidence="5 6">
    <name type="scientific">Peptostreptococcus equinus</name>
    <dbReference type="NCBI Taxonomy" id="3003601"/>
    <lineage>
        <taxon>Bacteria</taxon>
        <taxon>Bacillati</taxon>
        <taxon>Bacillota</taxon>
        <taxon>Clostridia</taxon>
        <taxon>Peptostreptococcales</taxon>
        <taxon>Peptostreptococcaceae</taxon>
        <taxon>Peptostreptococcus</taxon>
    </lineage>
</organism>
<dbReference type="PROSITE" id="PS51257">
    <property type="entry name" value="PROKAR_LIPOPROTEIN"/>
    <property type="match status" value="1"/>
</dbReference>